<gene>
    <name evidence="2" type="ORF">EGW08_008262</name>
</gene>
<keyword evidence="1" id="KW-0472">Membrane</keyword>
<sequence length="139" mass="15135">SAETDDPVTASSASPSYELLAAVIAGLLFCLVIFLLLILLFRRRAQKRGPLEDTVSTISDSRGSVASSLKISRPNLGYAVPVYLPPPPSISHSMIEASPRLTRASSDLALQYLRRNPRQSLSHDLDVISASMRLDDEEL</sequence>
<name>A0A433TR41_ELYCH</name>
<keyword evidence="1" id="KW-0812">Transmembrane</keyword>
<evidence type="ECO:0000313" key="2">
    <source>
        <dbReference type="EMBL" id="RUS83956.1"/>
    </source>
</evidence>
<keyword evidence="3" id="KW-1185">Reference proteome</keyword>
<dbReference type="EMBL" id="RQTK01000223">
    <property type="protein sequence ID" value="RUS83956.1"/>
    <property type="molecule type" value="Genomic_DNA"/>
</dbReference>
<evidence type="ECO:0000256" key="1">
    <source>
        <dbReference type="SAM" id="Phobius"/>
    </source>
</evidence>
<dbReference type="AlphaFoldDB" id="A0A433TR41"/>
<accession>A0A433TR41</accession>
<organism evidence="2 3">
    <name type="scientific">Elysia chlorotica</name>
    <name type="common">Eastern emerald elysia</name>
    <name type="synonym">Sea slug</name>
    <dbReference type="NCBI Taxonomy" id="188477"/>
    <lineage>
        <taxon>Eukaryota</taxon>
        <taxon>Metazoa</taxon>
        <taxon>Spiralia</taxon>
        <taxon>Lophotrochozoa</taxon>
        <taxon>Mollusca</taxon>
        <taxon>Gastropoda</taxon>
        <taxon>Heterobranchia</taxon>
        <taxon>Euthyneura</taxon>
        <taxon>Panpulmonata</taxon>
        <taxon>Sacoglossa</taxon>
        <taxon>Placobranchoidea</taxon>
        <taxon>Plakobranchidae</taxon>
        <taxon>Elysia</taxon>
    </lineage>
</organism>
<proteinExistence type="predicted"/>
<reference evidence="2 3" key="1">
    <citation type="submission" date="2019-01" db="EMBL/GenBank/DDBJ databases">
        <title>A draft genome assembly of the solar-powered sea slug Elysia chlorotica.</title>
        <authorList>
            <person name="Cai H."/>
            <person name="Li Q."/>
            <person name="Fang X."/>
            <person name="Li J."/>
            <person name="Curtis N.E."/>
            <person name="Altenburger A."/>
            <person name="Shibata T."/>
            <person name="Feng M."/>
            <person name="Maeda T."/>
            <person name="Schwartz J.A."/>
            <person name="Shigenobu S."/>
            <person name="Lundholm N."/>
            <person name="Nishiyama T."/>
            <person name="Yang H."/>
            <person name="Hasebe M."/>
            <person name="Li S."/>
            <person name="Pierce S.K."/>
            <person name="Wang J."/>
        </authorList>
    </citation>
    <scope>NUCLEOTIDE SEQUENCE [LARGE SCALE GENOMIC DNA]</scope>
    <source>
        <strain evidence="2">EC2010</strain>
        <tissue evidence="2">Whole organism of an adult</tissue>
    </source>
</reference>
<protein>
    <submittedName>
        <fullName evidence="2">Uncharacterized protein</fullName>
    </submittedName>
</protein>
<keyword evidence="1" id="KW-1133">Transmembrane helix</keyword>
<evidence type="ECO:0000313" key="3">
    <source>
        <dbReference type="Proteomes" id="UP000271974"/>
    </source>
</evidence>
<dbReference type="Proteomes" id="UP000271974">
    <property type="component" value="Unassembled WGS sequence"/>
</dbReference>
<comment type="caution">
    <text evidence="2">The sequence shown here is derived from an EMBL/GenBank/DDBJ whole genome shotgun (WGS) entry which is preliminary data.</text>
</comment>
<feature type="transmembrane region" description="Helical" evidence="1">
    <location>
        <begin position="20"/>
        <end position="41"/>
    </location>
</feature>
<feature type="non-terminal residue" evidence="2">
    <location>
        <position position="1"/>
    </location>
</feature>